<evidence type="ECO:0000256" key="5">
    <source>
        <dbReference type="ARBA" id="ARBA00022801"/>
    </source>
</evidence>
<accession>A0A5R9BEH6</accession>
<comment type="catalytic activity">
    <reaction evidence="1 9">
        <text>Endohydrolysis of (1-&gt;4)-beta-D-xylosidic linkages in xylans.</text>
        <dbReference type="EC" id="3.2.1.8"/>
    </reaction>
</comment>
<name>A0A5R9BEH6_9MICC</name>
<comment type="similarity">
    <text evidence="2 9">Belongs to the glycosyl hydrolase 10 (cellulase F) family.</text>
</comment>
<feature type="compositionally biased region" description="Acidic residues" evidence="10">
    <location>
        <begin position="46"/>
        <end position="60"/>
    </location>
</feature>
<dbReference type="Pfam" id="PF00331">
    <property type="entry name" value="Glyco_hydro_10"/>
    <property type="match status" value="1"/>
</dbReference>
<evidence type="ECO:0000256" key="10">
    <source>
        <dbReference type="SAM" id="MobiDB-lite"/>
    </source>
</evidence>
<gene>
    <name evidence="13" type="ORF">FEF26_05000</name>
</gene>
<feature type="chain" id="PRO_5024462955" description="Beta-xylanase" evidence="11">
    <location>
        <begin position="25"/>
        <end position="446"/>
    </location>
</feature>
<keyword evidence="6 9" id="KW-0119">Carbohydrate metabolism</keyword>
<dbReference type="SUPFAM" id="SSF51445">
    <property type="entry name" value="(Trans)glycosidases"/>
    <property type="match status" value="1"/>
</dbReference>
<proteinExistence type="inferred from homology"/>
<dbReference type="SMART" id="SM00633">
    <property type="entry name" value="Glyco_10"/>
    <property type="match status" value="1"/>
</dbReference>
<dbReference type="PROSITE" id="PS51760">
    <property type="entry name" value="GH10_2"/>
    <property type="match status" value="1"/>
</dbReference>
<keyword evidence="7 9" id="KW-0326">Glycosidase</keyword>
<evidence type="ECO:0000256" key="8">
    <source>
        <dbReference type="ARBA" id="ARBA00023326"/>
    </source>
</evidence>
<keyword evidence="8 9" id="KW-0624">Polysaccharide degradation</keyword>
<evidence type="ECO:0000313" key="14">
    <source>
        <dbReference type="Proteomes" id="UP000310458"/>
    </source>
</evidence>
<organism evidence="13 14">
    <name type="scientific">Nesterenkonia salmonea</name>
    <dbReference type="NCBI Taxonomy" id="1804987"/>
    <lineage>
        <taxon>Bacteria</taxon>
        <taxon>Bacillati</taxon>
        <taxon>Actinomycetota</taxon>
        <taxon>Actinomycetes</taxon>
        <taxon>Micrococcales</taxon>
        <taxon>Micrococcaceae</taxon>
        <taxon>Nesterenkonia</taxon>
    </lineage>
</organism>
<dbReference type="GO" id="GO:0031176">
    <property type="term" value="F:endo-1,4-beta-xylanase activity"/>
    <property type="evidence" value="ECO:0007669"/>
    <property type="project" value="UniProtKB-EC"/>
</dbReference>
<evidence type="ECO:0000256" key="3">
    <source>
        <dbReference type="ARBA" id="ARBA00022651"/>
    </source>
</evidence>
<feature type="compositionally biased region" description="Low complexity" evidence="10">
    <location>
        <begin position="29"/>
        <end position="45"/>
    </location>
</feature>
<evidence type="ECO:0000256" key="2">
    <source>
        <dbReference type="ARBA" id="ARBA00007495"/>
    </source>
</evidence>
<feature type="domain" description="GH10" evidence="12">
    <location>
        <begin position="106"/>
        <end position="417"/>
    </location>
</feature>
<feature type="signal peptide" evidence="11">
    <location>
        <begin position="1"/>
        <end position="24"/>
    </location>
</feature>
<dbReference type="PANTHER" id="PTHR31490">
    <property type="entry name" value="GLYCOSYL HYDROLASE"/>
    <property type="match status" value="1"/>
</dbReference>
<dbReference type="AlphaFoldDB" id="A0A5R9BEH6"/>
<dbReference type="PRINTS" id="PR00134">
    <property type="entry name" value="GLHYDRLASE10"/>
</dbReference>
<evidence type="ECO:0000313" key="13">
    <source>
        <dbReference type="EMBL" id="TLP98340.1"/>
    </source>
</evidence>
<dbReference type="OrthoDB" id="9815836at2"/>
<evidence type="ECO:0000256" key="4">
    <source>
        <dbReference type="ARBA" id="ARBA00022729"/>
    </source>
</evidence>
<dbReference type="InterPro" id="IPR017853">
    <property type="entry name" value="GH"/>
</dbReference>
<protein>
    <recommendedName>
        <fullName evidence="9">Beta-xylanase</fullName>
        <ecNumber evidence="9">3.2.1.8</ecNumber>
    </recommendedName>
</protein>
<evidence type="ECO:0000256" key="9">
    <source>
        <dbReference type="RuleBase" id="RU361174"/>
    </source>
</evidence>
<keyword evidence="14" id="KW-1185">Reference proteome</keyword>
<dbReference type="Proteomes" id="UP000310458">
    <property type="component" value="Unassembled WGS sequence"/>
</dbReference>
<dbReference type="Gene3D" id="3.20.20.80">
    <property type="entry name" value="Glycosidases"/>
    <property type="match status" value="1"/>
</dbReference>
<feature type="region of interest" description="Disordered" evidence="10">
    <location>
        <begin position="29"/>
        <end position="62"/>
    </location>
</feature>
<keyword evidence="5 9" id="KW-0378">Hydrolase</keyword>
<comment type="caution">
    <text evidence="13">The sequence shown here is derived from an EMBL/GenBank/DDBJ whole genome shotgun (WGS) entry which is preliminary data.</text>
</comment>
<evidence type="ECO:0000256" key="11">
    <source>
        <dbReference type="SAM" id="SignalP"/>
    </source>
</evidence>
<keyword evidence="4 11" id="KW-0732">Signal</keyword>
<dbReference type="EC" id="3.2.1.8" evidence="9"/>
<dbReference type="PANTHER" id="PTHR31490:SF88">
    <property type="entry name" value="BETA-XYLANASE"/>
    <property type="match status" value="1"/>
</dbReference>
<dbReference type="InterPro" id="IPR044846">
    <property type="entry name" value="GH10"/>
</dbReference>
<keyword evidence="3 13" id="KW-0858">Xylan degradation</keyword>
<dbReference type="PROSITE" id="PS51257">
    <property type="entry name" value="PROKAR_LIPOPROTEIN"/>
    <property type="match status" value="1"/>
</dbReference>
<dbReference type="EMBL" id="VAVZ01000010">
    <property type="protein sequence ID" value="TLP98340.1"/>
    <property type="molecule type" value="Genomic_DNA"/>
</dbReference>
<reference evidence="13 14" key="1">
    <citation type="submission" date="2019-05" db="EMBL/GenBank/DDBJ databases">
        <title>Nesterenkonia sp. GY074 isolated from the Southern Atlantic Ocean.</title>
        <authorList>
            <person name="Zhang G."/>
        </authorList>
    </citation>
    <scope>NUCLEOTIDE SEQUENCE [LARGE SCALE GENOMIC DNA]</scope>
    <source>
        <strain evidence="13 14">GY074</strain>
    </source>
</reference>
<evidence type="ECO:0000256" key="6">
    <source>
        <dbReference type="ARBA" id="ARBA00023277"/>
    </source>
</evidence>
<dbReference type="InterPro" id="IPR001000">
    <property type="entry name" value="GH10_dom"/>
</dbReference>
<evidence type="ECO:0000256" key="7">
    <source>
        <dbReference type="ARBA" id="ARBA00023295"/>
    </source>
</evidence>
<dbReference type="GO" id="GO:0045493">
    <property type="term" value="P:xylan catabolic process"/>
    <property type="evidence" value="ECO:0007669"/>
    <property type="project" value="UniProtKB-KW"/>
</dbReference>
<evidence type="ECO:0000256" key="1">
    <source>
        <dbReference type="ARBA" id="ARBA00000681"/>
    </source>
</evidence>
<dbReference type="RefSeq" id="WP_138252450.1">
    <property type="nucleotide sequence ID" value="NZ_VAVZ01000010.1"/>
</dbReference>
<evidence type="ECO:0000259" key="12">
    <source>
        <dbReference type="PROSITE" id="PS51760"/>
    </source>
</evidence>
<sequence>MMTVHVRSIFVVLGVGALALTACAEQPEENGVATNGETTENGNGEDAPETEDDNSAEDDAAAGTECQFAPEQASEHEHDRDSLAYWAEELDLKVGNVAAGGGHHEDEDYPDPFPDDEGYREHLAEEYNSLTHENYLKWEFVQPEEGEYDFSAADAVVEFAQEHGMDVRGHALSWHSQNPEWLEEGDFSEDELREILEDHVRTVVSRYAGCIQQWDAANEIFDDDEDASIRDGEDGNIWIRELGEEILDDIFLWAHEEDPDALLFYNDYNVDGVNAKSDAYYELIEEQLDRGVPVHGFGSQTHLSMLYGFDDSYRENLERFADLGLHTAVTEIDVRGEVDEDDVMSQDDRVGAAERYVSVLEDCLAVDNCDSFTIWGTLDEHSWVPNTFEGEGDATLHKRSDDGGFERKPTYCAIQRTLVDAADDEASFDDDEAFDQCREVLEDYDL</sequence>